<sequence>MGLESKSFLRFSDLTSESKRLLPPIKGFEEVPLVCLEKAVEPLVSLVPEVEQMVWVVKQNCDKPEDGLSQDESASIMLYSMEWIPHETSFYFIFNSILRSEHRSQLIPWFLYLRLVINALSKLPWTSHRIIYRGIKMDMGNEFPEGKIFFWWGFSSCTSSINVLENFLGKTGTRTIFNIECDSGKDISKHSFYQKENEVLVYPARQFKVISSLDSGNLLRIIQIREIQPPFRFIQIPDLHSTIIPPPPPPPSIVATRIYQNKALQDRIDKYKCHSFVDLQKYNLRDEDMEIVVEGAIINKQCRQLRLQQQKMTSDGASIIAKALHNNTTLEVLDLSYNRVCDMGVHSLLN</sequence>
<protein>
    <recommendedName>
        <fullName evidence="10">NAD(P)(+)--arginine ADP-ribosyltransferase</fullName>
        <ecNumber evidence="10">2.4.2.31</ecNumber>
    </recommendedName>
    <alternativeName>
        <fullName evidence="10">Mono(ADP-ribosyl)transferase</fullName>
    </alternativeName>
</protein>
<evidence type="ECO:0000313" key="13">
    <source>
        <dbReference type="EMBL" id="CAF4005768.1"/>
    </source>
</evidence>
<organism evidence="12 15">
    <name type="scientific">Didymodactylos carnosus</name>
    <dbReference type="NCBI Taxonomy" id="1234261"/>
    <lineage>
        <taxon>Eukaryota</taxon>
        <taxon>Metazoa</taxon>
        <taxon>Spiralia</taxon>
        <taxon>Gnathifera</taxon>
        <taxon>Rotifera</taxon>
        <taxon>Eurotatoria</taxon>
        <taxon>Bdelloidea</taxon>
        <taxon>Philodinida</taxon>
        <taxon>Philodinidae</taxon>
        <taxon>Didymodactylos</taxon>
    </lineage>
</organism>
<evidence type="ECO:0000256" key="8">
    <source>
        <dbReference type="ARBA" id="ARBA00023026"/>
    </source>
</evidence>
<evidence type="ECO:0000256" key="10">
    <source>
        <dbReference type="RuleBase" id="RU361228"/>
    </source>
</evidence>
<keyword evidence="10" id="KW-0521">NADP</keyword>
<evidence type="ECO:0000256" key="2">
    <source>
        <dbReference type="ARBA" id="ARBA00009558"/>
    </source>
</evidence>
<evidence type="ECO:0000313" key="14">
    <source>
        <dbReference type="EMBL" id="CAF4053744.1"/>
    </source>
</evidence>
<dbReference type="SUPFAM" id="SSF52047">
    <property type="entry name" value="RNI-like"/>
    <property type="match status" value="1"/>
</dbReference>
<dbReference type="EC" id="2.4.2.31" evidence="10"/>
<keyword evidence="3" id="KW-0964">Secreted</keyword>
<evidence type="ECO:0000256" key="3">
    <source>
        <dbReference type="ARBA" id="ARBA00022525"/>
    </source>
</evidence>
<dbReference type="PANTHER" id="PTHR10339">
    <property type="entry name" value="ADP-RIBOSYLTRANSFERASE"/>
    <property type="match status" value="1"/>
</dbReference>
<dbReference type="GO" id="GO:0016779">
    <property type="term" value="F:nucleotidyltransferase activity"/>
    <property type="evidence" value="ECO:0007669"/>
    <property type="project" value="UniProtKB-KW"/>
</dbReference>
<dbReference type="InterPro" id="IPR050999">
    <property type="entry name" value="ADP-ribosyltransferase_ARG"/>
</dbReference>
<dbReference type="GO" id="GO:0106274">
    <property type="term" value="F:NAD+-protein-arginine ADP-ribosyltransferase activity"/>
    <property type="evidence" value="ECO:0007669"/>
    <property type="project" value="UniProtKB-EC"/>
</dbReference>
<comment type="catalytic activity">
    <reaction evidence="9 10">
        <text>L-arginyl-[protein] + NAD(+) = N(omega)-(ADP-D-ribosyl)-L-arginyl-[protein] + nicotinamide + H(+)</text>
        <dbReference type="Rhea" id="RHEA:19149"/>
        <dbReference type="Rhea" id="RHEA-COMP:10532"/>
        <dbReference type="Rhea" id="RHEA-COMP:15087"/>
        <dbReference type="ChEBI" id="CHEBI:15378"/>
        <dbReference type="ChEBI" id="CHEBI:17154"/>
        <dbReference type="ChEBI" id="CHEBI:29965"/>
        <dbReference type="ChEBI" id="CHEBI:57540"/>
        <dbReference type="ChEBI" id="CHEBI:142554"/>
        <dbReference type="EC" id="2.4.2.31"/>
    </reaction>
</comment>
<evidence type="ECO:0000256" key="7">
    <source>
        <dbReference type="ARBA" id="ARBA00022695"/>
    </source>
</evidence>
<evidence type="ECO:0000256" key="6">
    <source>
        <dbReference type="ARBA" id="ARBA00022679"/>
    </source>
</evidence>
<proteinExistence type="inferred from homology"/>
<comment type="similarity">
    <text evidence="2 10">Belongs to the Arg-specific ADP-ribosyltransferase family.</text>
</comment>
<dbReference type="OrthoDB" id="423533at2759"/>
<dbReference type="SUPFAM" id="SSF56399">
    <property type="entry name" value="ADP-ribosylation"/>
    <property type="match status" value="1"/>
</dbReference>
<dbReference type="PROSITE" id="PS51996">
    <property type="entry name" value="TR_MART"/>
    <property type="match status" value="1"/>
</dbReference>
<evidence type="ECO:0000313" key="15">
    <source>
        <dbReference type="Proteomes" id="UP000663829"/>
    </source>
</evidence>
<evidence type="ECO:0000256" key="4">
    <source>
        <dbReference type="ARBA" id="ARBA00022656"/>
    </source>
</evidence>
<dbReference type="Proteomes" id="UP000682733">
    <property type="component" value="Unassembled WGS sequence"/>
</dbReference>
<accession>A0A815B3N1</accession>
<evidence type="ECO:0000256" key="5">
    <source>
        <dbReference type="ARBA" id="ARBA00022676"/>
    </source>
</evidence>
<dbReference type="Proteomes" id="UP000663829">
    <property type="component" value="Unassembled WGS sequence"/>
</dbReference>
<dbReference type="AlphaFoldDB" id="A0A815B3N1"/>
<keyword evidence="15" id="KW-1185">Reference proteome</keyword>
<dbReference type="InterPro" id="IPR032675">
    <property type="entry name" value="LRR_dom_sf"/>
</dbReference>
<keyword evidence="4" id="KW-0800">Toxin</keyword>
<dbReference type="EMBL" id="CAJOBA010035502">
    <property type="protein sequence ID" value="CAF4005768.1"/>
    <property type="molecule type" value="Genomic_DNA"/>
</dbReference>
<dbReference type="PANTHER" id="PTHR10339:SF25">
    <property type="entry name" value="SECRETED EXOENZYME S"/>
    <property type="match status" value="1"/>
</dbReference>
<name>A0A815B3N1_9BILA</name>
<dbReference type="EMBL" id="CAJOBC010022023">
    <property type="protein sequence ID" value="CAF4053744.1"/>
    <property type="molecule type" value="Genomic_DNA"/>
</dbReference>
<comment type="subcellular location">
    <subcellularLocation>
        <location evidence="1">Secreted</location>
    </subcellularLocation>
</comment>
<dbReference type="GO" id="GO:0090729">
    <property type="term" value="F:toxin activity"/>
    <property type="evidence" value="ECO:0007669"/>
    <property type="project" value="UniProtKB-KW"/>
</dbReference>
<evidence type="ECO:0000256" key="9">
    <source>
        <dbReference type="ARBA" id="ARBA00047597"/>
    </source>
</evidence>
<comment type="caution">
    <text evidence="12">The sequence shown here is derived from an EMBL/GenBank/DDBJ whole genome shotgun (WGS) entry which is preliminary data.</text>
</comment>
<dbReference type="GO" id="GO:0005576">
    <property type="term" value="C:extracellular region"/>
    <property type="evidence" value="ECO:0007669"/>
    <property type="project" value="UniProtKB-SubCell"/>
</dbReference>
<evidence type="ECO:0000313" key="12">
    <source>
        <dbReference type="EMBL" id="CAF1268305.1"/>
    </source>
</evidence>
<dbReference type="Proteomes" id="UP000677228">
    <property type="component" value="Unassembled WGS sequence"/>
</dbReference>
<keyword evidence="6 10" id="KW-0808">Transferase</keyword>
<dbReference type="GO" id="GO:0003950">
    <property type="term" value="F:NAD+ poly-ADP-ribosyltransferase activity"/>
    <property type="evidence" value="ECO:0007669"/>
    <property type="project" value="TreeGrafter"/>
</dbReference>
<keyword evidence="8" id="KW-0843">Virulence</keyword>
<keyword evidence="5 10" id="KW-0328">Glycosyltransferase</keyword>
<dbReference type="Gene3D" id="3.90.176.10">
    <property type="entry name" value="Toxin ADP-ribosyltransferase, Chain A, domain 1"/>
    <property type="match status" value="1"/>
</dbReference>
<dbReference type="Gene3D" id="3.80.10.10">
    <property type="entry name" value="Ribonuclease Inhibitor"/>
    <property type="match status" value="1"/>
</dbReference>
<dbReference type="InterPro" id="IPR000768">
    <property type="entry name" value="ART"/>
</dbReference>
<reference evidence="12" key="1">
    <citation type="submission" date="2021-02" db="EMBL/GenBank/DDBJ databases">
        <authorList>
            <person name="Nowell W R."/>
        </authorList>
    </citation>
    <scope>NUCLEOTIDE SEQUENCE</scope>
</reference>
<dbReference type="EMBL" id="CAJNOK010013971">
    <property type="protein sequence ID" value="CAF1195472.1"/>
    <property type="molecule type" value="Genomic_DNA"/>
</dbReference>
<dbReference type="Pfam" id="PF01129">
    <property type="entry name" value="ART"/>
    <property type="match status" value="1"/>
</dbReference>
<dbReference type="EMBL" id="CAJNOQ010011084">
    <property type="protein sequence ID" value="CAF1268305.1"/>
    <property type="molecule type" value="Genomic_DNA"/>
</dbReference>
<evidence type="ECO:0000313" key="11">
    <source>
        <dbReference type="EMBL" id="CAF1195472.1"/>
    </source>
</evidence>
<gene>
    <name evidence="12" type="ORF">GPM918_LOCUS26951</name>
    <name evidence="11" type="ORF">OVA965_LOCUS23724</name>
    <name evidence="14" type="ORF">SRO942_LOCUS27196</name>
    <name evidence="13" type="ORF">TMI583_LOCUS24446</name>
</gene>
<keyword evidence="10" id="KW-0520">NAD</keyword>
<dbReference type="Proteomes" id="UP000681722">
    <property type="component" value="Unassembled WGS sequence"/>
</dbReference>
<evidence type="ECO:0000256" key="1">
    <source>
        <dbReference type="ARBA" id="ARBA00004613"/>
    </source>
</evidence>
<keyword evidence="7" id="KW-0548">Nucleotidyltransferase</keyword>